<dbReference type="PANTHER" id="PTHR16095">
    <property type="entry name" value="TRANSMEMBRANE PROTEIN 143 FAMILY MEMBER"/>
    <property type="match status" value="1"/>
</dbReference>
<feature type="region of interest" description="Disordered" evidence="2">
    <location>
        <begin position="1"/>
        <end position="98"/>
    </location>
</feature>
<feature type="compositionally biased region" description="Polar residues" evidence="2">
    <location>
        <begin position="7"/>
        <end position="17"/>
    </location>
</feature>
<reference evidence="3" key="3">
    <citation type="submission" date="2025-09" db="UniProtKB">
        <authorList>
            <consortium name="Ensembl"/>
        </authorList>
    </citation>
    <scope>IDENTIFICATION</scope>
</reference>
<dbReference type="GeneTree" id="ENSGT01030000235060"/>
<feature type="region of interest" description="Disordered" evidence="2">
    <location>
        <begin position="178"/>
        <end position="250"/>
    </location>
</feature>
<evidence type="ECO:0008006" key="5">
    <source>
        <dbReference type="Google" id="ProtNLM"/>
    </source>
</evidence>
<evidence type="ECO:0000313" key="4">
    <source>
        <dbReference type="Proteomes" id="UP001501920"/>
    </source>
</evidence>
<dbReference type="Ensembl" id="ENSPNAT00000080306.1">
    <property type="protein sequence ID" value="ENSPNAP00000041133.1"/>
    <property type="gene ID" value="ENSPNAG00000037836.1"/>
</dbReference>
<reference evidence="3 4" key="1">
    <citation type="submission" date="2020-10" db="EMBL/GenBank/DDBJ databases">
        <title>Pygocentrus nattereri (red-bellied piranha) genome, fPygNat1, primary haplotype.</title>
        <authorList>
            <person name="Myers G."/>
            <person name="Meyer A."/>
            <person name="Karagic N."/>
            <person name="Pippel M."/>
            <person name="Winkler S."/>
            <person name="Tracey A."/>
            <person name="Wood J."/>
            <person name="Formenti G."/>
            <person name="Howe K."/>
            <person name="Fedrigo O."/>
            <person name="Jarvis E.D."/>
        </authorList>
    </citation>
    <scope>NUCLEOTIDE SEQUENCE [LARGE SCALE GENOMIC DNA]</scope>
</reference>
<reference evidence="3" key="2">
    <citation type="submission" date="2025-08" db="UniProtKB">
        <authorList>
            <consortium name="Ensembl"/>
        </authorList>
    </citation>
    <scope>IDENTIFICATION</scope>
</reference>
<feature type="region of interest" description="Disordered" evidence="2">
    <location>
        <begin position="122"/>
        <end position="142"/>
    </location>
</feature>
<evidence type="ECO:0000256" key="1">
    <source>
        <dbReference type="ARBA" id="ARBA00022553"/>
    </source>
</evidence>
<keyword evidence="4" id="KW-1185">Reference proteome</keyword>
<evidence type="ECO:0000256" key="2">
    <source>
        <dbReference type="SAM" id="MobiDB-lite"/>
    </source>
</evidence>
<evidence type="ECO:0000313" key="3">
    <source>
        <dbReference type="Ensembl" id="ENSPNAP00000041133.1"/>
    </source>
</evidence>
<proteinExistence type="predicted"/>
<accession>A0AAR2IN62</accession>
<protein>
    <recommendedName>
        <fullName evidence="5">Proline and serine rich 2</fullName>
    </recommendedName>
</protein>
<sequence>MSKRNPTESISVTSTGSDAFEESSHQPPPGSIPTPVIIASKIAEHQGTGGTSSLPSVLVQRGRNLESPNSPPSRRGPPTHAKPHRLPDNINMMLGSREPSPQSIATAAVNMQERRSQMLANLPPSAHPLEGGEPACVSKPPLRSVSFRDPALDKSRMEALSMLGLTQAKTMPANMVPVSGIKTQSSPISRSRLATMPPAPAPRPQRPTGSLRPRPDPIPQEIRSKPASKPSFRAQGITVQFSGKGATDEARRDALRKLGLLKNTS</sequence>
<organism evidence="3 4">
    <name type="scientific">Pygocentrus nattereri</name>
    <name type="common">Red-bellied piranha</name>
    <dbReference type="NCBI Taxonomy" id="42514"/>
    <lineage>
        <taxon>Eukaryota</taxon>
        <taxon>Metazoa</taxon>
        <taxon>Chordata</taxon>
        <taxon>Craniata</taxon>
        <taxon>Vertebrata</taxon>
        <taxon>Euteleostomi</taxon>
        <taxon>Actinopterygii</taxon>
        <taxon>Neopterygii</taxon>
        <taxon>Teleostei</taxon>
        <taxon>Ostariophysi</taxon>
        <taxon>Characiformes</taxon>
        <taxon>Characoidei</taxon>
        <taxon>Pygocentrus</taxon>
    </lineage>
</organism>
<name>A0AAR2IN62_PYGNA</name>
<keyword evidence="1" id="KW-0597">Phosphoprotein</keyword>
<dbReference type="PANTHER" id="PTHR16095:SF9">
    <property type="entry name" value="PROLINE AND SERINE-RICH PROTEIN 2"/>
    <property type="match status" value="1"/>
</dbReference>
<dbReference type="AlphaFoldDB" id="A0AAR2IN62"/>
<dbReference type="Pfam" id="PF15385">
    <property type="entry name" value="SARG"/>
    <property type="match status" value="1"/>
</dbReference>
<dbReference type="Proteomes" id="UP001501920">
    <property type="component" value="Chromosome 11"/>
</dbReference>